<dbReference type="Proteomes" id="UP000234456">
    <property type="component" value="Unassembled WGS sequence"/>
</dbReference>
<organism evidence="1 2">
    <name type="scientific">Ralstonia pickettii</name>
    <name type="common">Burkholderia pickettii</name>
    <dbReference type="NCBI Taxonomy" id="329"/>
    <lineage>
        <taxon>Bacteria</taxon>
        <taxon>Pseudomonadati</taxon>
        <taxon>Pseudomonadota</taxon>
        <taxon>Betaproteobacteria</taxon>
        <taxon>Burkholderiales</taxon>
        <taxon>Burkholderiaceae</taxon>
        <taxon>Ralstonia</taxon>
    </lineage>
</organism>
<name>A0A2N4TXY2_RALPI</name>
<evidence type="ECO:0000313" key="1">
    <source>
        <dbReference type="EMBL" id="PLC44523.1"/>
    </source>
</evidence>
<dbReference type="AlphaFoldDB" id="A0A2N4TXY2"/>
<protein>
    <submittedName>
        <fullName evidence="1">Uncharacterized protein</fullName>
    </submittedName>
</protein>
<gene>
    <name evidence="1" type="ORF">C0Q88_07540</name>
</gene>
<sequence>MTVTAALPRPTIAIVNHDDLPTGGTKLSSKRLPSDIEIILMRPSEWAAVPCIDVQRDTTRHAARIEPHMREFLSPHREVQAARLPDGSMVKLNGHSRDLLWQEGRIPVPDTLLVTVHSVADMAHARRLYWAYDNASAVETPTDKVFGACRRLGMEFTSSYCKEMRFSAALAAISPKHLKEKDQRIEYWQEELKALDSLGVNRSTFINPVTSIFLLTMRKYGDGALVFWMTFSERGGVKDEAGYDAIEGLGAWLDARKKDGWGNGTSQKQIRNVVLGAFMAWHKNNGVRFVNPKALEKRALELTRFVKLHVFTQARDTAAEPDQ</sequence>
<reference evidence="1 2" key="1">
    <citation type="submission" date="2017-12" db="EMBL/GenBank/DDBJ databases">
        <title>Draft genome sequence of Ralstonia pickettii 52.</title>
        <authorList>
            <person name="Zheng B."/>
        </authorList>
    </citation>
    <scope>NUCLEOTIDE SEQUENCE [LARGE SCALE GENOMIC DNA]</scope>
    <source>
        <strain evidence="1 2">52</strain>
    </source>
</reference>
<dbReference type="OrthoDB" id="7066811at2"/>
<accession>A0A2N4TXY2</accession>
<evidence type="ECO:0000313" key="2">
    <source>
        <dbReference type="Proteomes" id="UP000234456"/>
    </source>
</evidence>
<comment type="caution">
    <text evidence="1">The sequence shown here is derived from an EMBL/GenBank/DDBJ whole genome shotgun (WGS) entry which is preliminary data.</text>
</comment>
<proteinExistence type="predicted"/>
<dbReference type="EMBL" id="PKQE01000001">
    <property type="protein sequence ID" value="PLC44523.1"/>
    <property type="molecule type" value="Genomic_DNA"/>
</dbReference>
<dbReference type="RefSeq" id="WP_102064934.1">
    <property type="nucleotide sequence ID" value="NZ_PKQE01000001.1"/>
</dbReference>